<name>A0A6C0IHU0_9ZZZZ</name>
<proteinExistence type="predicted"/>
<dbReference type="AlphaFoldDB" id="A0A6C0IHU0"/>
<protein>
    <submittedName>
        <fullName evidence="1">Uncharacterized protein</fullName>
    </submittedName>
</protein>
<reference evidence="1" key="1">
    <citation type="journal article" date="2020" name="Nature">
        <title>Giant virus diversity and host interactions through global metagenomics.</title>
        <authorList>
            <person name="Schulz F."/>
            <person name="Roux S."/>
            <person name="Paez-Espino D."/>
            <person name="Jungbluth S."/>
            <person name="Walsh D.A."/>
            <person name="Denef V.J."/>
            <person name="McMahon K.D."/>
            <person name="Konstantinidis K.T."/>
            <person name="Eloe-Fadrosh E.A."/>
            <person name="Kyrpides N.C."/>
            <person name="Woyke T."/>
        </authorList>
    </citation>
    <scope>NUCLEOTIDE SEQUENCE</scope>
    <source>
        <strain evidence="1">GVMAG-M-3300023184-77</strain>
    </source>
</reference>
<organism evidence="1">
    <name type="scientific">viral metagenome</name>
    <dbReference type="NCBI Taxonomy" id="1070528"/>
    <lineage>
        <taxon>unclassified sequences</taxon>
        <taxon>metagenomes</taxon>
        <taxon>organismal metagenomes</taxon>
    </lineage>
</organism>
<evidence type="ECO:0000313" key="1">
    <source>
        <dbReference type="EMBL" id="QHT91497.1"/>
    </source>
</evidence>
<accession>A0A6C0IHU0</accession>
<dbReference type="EMBL" id="MN740165">
    <property type="protein sequence ID" value="QHT91497.1"/>
    <property type="molecule type" value="Genomic_DNA"/>
</dbReference>
<sequence length="93" mass="11347">MTDPYYTIKVEGWKYIIDWIDLVKTRNISFKEFCKNNRMDYILFSGYVSYMDKMKSDEERLAFVHKQLHRSQCQLNDYNNSKNNWCNCVKPKN</sequence>